<sequence>MERSYFPLTVFHSMWPSNKHRERVWLQLQAGEERRQPLKLSPKLPVNVCEHFVAIQGAGRQHTAGSPAHSNTNSMMTREKRKARKRRRQDPVIGLEMEILR</sequence>
<feature type="compositionally biased region" description="Basic residues" evidence="1">
    <location>
        <begin position="79"/>
        <end position="88"/>
    </location>
</feature>
<comment type="caution">
    <text evidence="2">The sequence shown here is derived from an EMBL/GenBank/DDBJ whole genome shotgun (WGS) entry which is preliminary data.</text>
</comment>
<gene>
    <name evidence="2" type="ORF">EYF80_000850</name>
</gene>
<dbReference type="EMBL" id="SRLO01000003">
    <property type="protein sequence ID" value="TNN88972.1"/>
    <property type="molecule type" value="Genomic_DNA"/>
</dbReference>
<keyword evidence="3" id="KW-1185">Reference proteome</keyword>
<evidence type="ECO:0000256" key="1">
    <source>
        <dbReference type="SAM" id="MobiDB-lite"/>
    </source>
</evidence>
<accession>A0A4Z2JI82</accession>
<name>A0A4Z2JI82_9TELE</name>
<reference evidence="2 3" key="1">
    <citation type="submission" date="2019-03" db="EMBL/GenBank/DDBJ databases">
        <title>First draft genome of Liparis tanakae, snailfish: a comprehensive survey of snailfish specific genes.</title>
        <authorList>
            <person name="Kim W."/>
            <person name="Song I."/>
            <person name="Jeong J.-H."/>
            <person name="Kim D."/>
            <person name="Kim S."/>
            <person name="Ryu S."/>
            <person name="Song J.Y."/>
            <person name="Lee S.K."/>
        </authorList>
    </citation>
    <scope>NUCLEOTIDE SEQUENCE [LARGE SCALE GENOMIC DNA]</scope>
    <source>
        <tissue evidence="2">Muscle</tissue>
    </source>
</reference>
<feature type="region of interest" description="Disordered" evidence="1">
    <location>
        <begin position="58"/>
        <end position="101"/>
    </location>
</feature>
<protein>
    <submittedName>
        <fullName evidence="2">Uncharacterized protein</fullName>
    </submittedName>
</protein>
<organism evidence="2 3">
    <name type="scientific">Liparis tanakae</name>
    <name type="common">Tanaka's snailfish</name>
    <dbReference type="NCBI Taxonomy" id="230148"/>
    <lineage>
        <taxon>Eukaryota</taxon>
        <taxon>Metazoa</taxon>
        <taxon>Chordata</taxon>
        <taxon>Craniata</taxon>
        <taxon>Vertebrata</taxon>
        <taxon>Euteleostomi</taxon>
        <taxon>Actinopterygii</taxon>
        <taxon>Neopterygii</taxon>
        <taxon>Teleostei</taxon>
        <taxon>Neoteleostei</taxon>
        <taxon>Acanthomorphata</taxon>
        <taxon>Eupercaria</taxon>
        <taxon>Perciformes</taxon>
        <taxon>Cottioidei</taxon>
        <taxon>Cottales</taxon>
        <taxon>Liparidae</taxon>
        <taxon>Liparis</taxon>
    </lineage>
</organism>
<dbReference type="AlphaFoldDB" id="A0A4Z2JI82"/>
<dbReference type="Proteomes" id="UP000314294">
    <property type="component" value="Unassembled WGS sequence"/>
</dbReference>
<evidence type="ECO:0000313" key="2">
    <source>
        <dbReference type="EMBL" id="TNN88972.1"/>
    </source>
</evidence>
<proteinExistence type="predicted"/>
<evidence type="ECO:0000313" key="3">
    <source>
        <dbReference type="Proteomes" id="UP000314294"/>
    </source>
</evidence>